<sequence length="126" mass="13645">MFTGIVENVGKVLSLDEGKEAWTLRLSLPFGEGEGLEAGASLSVNGCCLTLRESSDGNEASFDLLDETLERTNLSDFKKGNLVNLERSLPANGRVGGHFVTGRVDALGKIMVFEERGKNLFLQIKV</sequence>
<reference evidence="4" key="1">
    <citation type="submission" date="2018-05" db="EMBL/GenBank/DDBJ databases">
        <authorList>
            <person name="Lanie J.A."/>
            <person name="Ng W.-L."/>
            <person name="Kazmierczak K.M."/>
            <person name="Andrzejewski T.M."/>
            <person name="Davidsen T.M."/>
            <person name="Wayne K.J."/>
            <person name="Tettelin H."/>
            <person name="Glass J.I."/>
            <person name="Rusch D."/>
            <person name="Podicherti R."/>
            <person name="Tsui H.-C.T."/>
            <person name="Winkler M.E."/>
        </authorList>
    </citation>
    <scope>NUCLEOTIDE SEQUENCE</scope>
</reference>
<keyword evidence="2" id="KW-0677">Repeat</keyword>
<accession>A0A382J1X6</accession>
<dbReference type="CDD" id="cd00402">
    <property type="entry name" value="Riboflavin_synthase_like"/>
    <property type="match status" value="1"/>
</dbReference>
<feature type="non-terminal residue" evidence="4">
    <location>
        <position position="126"/>
    </location>
</feature>
<gene>
    <name evidence="4" type="ORF">METZ01_LOCUS258419</name>
</gene>
<evidence type="ECO:0000256" key="2">
    <source>
        <dbReference type="ARBA" id="ARBA00022737"/>
    </source>
</evidence>
<dbReference type="FunFam" id="2.40.30.20:FF:000003">
    <property type="entry name" value="Riboflavin synthase, alpha subunit"/>
    <property type="match status" value="1"/>
</dbReference>
<dbReference type="InterPro" id="IPR026017">
    <property type="entry name" value="Lumazine-bd_dom"/>
</dbReference>
<evidence type="ECO:0000259" key="3">
    <source>
        <dbReference type="PROSITE" id="PS51177"/>
    </source>
</evidence>
<dbReference type="EMBL" id="UINC01070990">
    <property type="protein sequence ID" value="SVC05565.1"/>
    <property type="molecule type" value="Genomic_DNA"/>
</dbReference>
<dbReference type="PROSITE" id="PS51177">
    <property type="entry name" value="LUMAZINE_BIND"/>
    <property type="match status" value="1"/>
</dbReference>
<feature type="domain" description="Lumazine-binding" evidence="3">
    <location>
        <begin position="1"/>
        <end position="98"/>
    </location>
</feature>
<organism evidence="4">
    <name type="scientific">marine metagenome</name>
    <dbReference type="NCBI Taxonomy" id="408172"/>
    <lineage>
        <taxon>unclassified sequences</taxon>
        <taxon>metagenomes</taxon>
        <taxon>ecological metagenomes</taxon>
    </lineage>
</organism>
<evidence type="ECO:0000256" key="1">
    <source>
        <dbReference type="ARBA" id="ARBA00022679"/>
    </source>
</evidence>
<proteinExistence type="predicted"/>
<dbReference type="GO" id="GO:0004746">
    <property type="term" value="F:riboflavin synthase activity"/>
    <property type="evidence" value="ECO:0007669"/>
    <property type="project" value="TreeGrafter"/>
</dbReference>
<dbReference type="PANTHER" id="PTHR21098">
    <property type="entry name" value="RIBOFLAVIN SYNTHASE ALPHA CHAIN"/>
    <property type="match status" value="1"/>
</dbReference>
<evidence type="ECO:0000313" key="4">
    <source>
        <dbReference type="EMBL" id="SVC05565.1"/>
    </source>
</evidence>
<dbReference type="GO" id="GO:0009231">
    <property type="term" value="P:riboflavin biosynthetic process"/>
    <property type="evidence" value="ECO:0007669"/>
    <property type="project" value="TreeGrafter"/>
</dbReference>
<dbReference type="InterPro" id="IPR001783">
    <property type="entry name" value="Lumazine-bd"/>
</dbReference>
<dbReference type="AlphaFoldDB" id="A0A382J1X6"/>
<name>A0A382J1X6_9ZZZZ</name>
<dbReference type="Gene3D" id="2.40.30.20">
    <property type="match status" value="1"/>
</dbReference>
<keyword evidence="1" id="KW-0808">Transferase</keyword>
<dbReference type="InterPro" id="IPR017938">
    <property type="entry name" value="Riboflavin_synthase-like_b-brl"/>
</dbReference>
<dbReference type="InterPro" id="IPR023366">
    <property type="entry name" value="ATP_synth_asu-like_sf"/>
</dbReference>
<dbReference type="PANTHER" id="PTHR21098:SF0">
    <property type="entry name" value="RIBOFLAVIN SYNTHASE"/>
    <property type="match status" value="1"/>
</dbReference>
<dbReference type="SUPFAM" id="SSF63380">
    <property type="entry name" value="Riboflavin synthase domain-like"/>
    <property type="match status" value="1"/>
</dbReference>
<dbReference type="Pfam" id="PF00677">
    <property type="entry name" value="Lum_binding"/>
    <property type="match status" value="1"/>
</dbReference>
<protein>
    <recommendedName>
        <fullName evidence="3">Lumazine-binding domain-containing protein</fullName>
    </recommendedName>
</protein>